<name>A0A9P1FSK6_9DINO</name>
<feature type="region of interest" description="Disordered" evidence="1">
    <location>
        <begin position="212"/>
        <end position="309"/>
    </location>
</feature>
<sequence>MAMPFFARKFEEQVAINPGECAAQLRVSEKNFVAESATKFFSETGQVSCTAGFDPMSSGQQDKMPSEDIFAMEVTGSWRLGLSWLCQSWIPLRIKQKRPMEKERASRIRLAEMEEGGICCRSSPCRRSKAPCDVWMQVVPASFCWSQRSRLNAPNLQLALPKPGRYQRAPQPRSAPVATWLHQNGRWRDEGDNALAVDANFCGSCGTQRKELRKKEDARSPGAAAPSAPSAPSAAALPAEAAGKGKEDAGSHMESTMKSAGKEEDAEMSQFLSSLQYSDSSGRTPSTVTDGRGESKESKWCGNRGVSTG</sequence>
<evidence type="ECO:0000256" key="1">
    <source>
        <dbReference type="SAM" id="MobiDB-lite"/>
    </source>
</evidence>
<reference evidence="3 4" key="2">
    <citation type="submission" date="2024-05" db="EMBL/GenBank/DDBJ databases">
        <authorList>
            <person name="Chen Y."/>
            <person name="Shah S."/>
            <person name="Dougan E. K."/>
            <person name="Thang M."/>
            <person name="Chan C."/>
        </authorList>
    </citation>
    <scope>NUCLEOTIDE SEQUENCE [LARGE SCALE GENOMIC DNA]</scope>
</reference>
<dbReference type="EMBL" id="CAMXCT030000932">
    <property type="protein sequence ID" value="CAL4772204.1"/>
    <property type="molecule type" value="Genomic_DNA"/>
</dbReference>
<accession>A0A9P1FSK6</accession>
<proteinExistence type="predicted"/>
<dbReference type="EMBL" id="CAMXCT020000932">
    <property type="protein sequence ID" value="CAL1138267.1"/>
    <property type="molecule type" value="Genomic_DNA"/>
</dbReference>
<evidence type="ECO:0000313" key="4">
    <source>
        <dbReference type="Proteomes" id="UP001152797"/>
    </source>
</evidence>
<feature type="compositionally biased region" description="Low complexity" evidence="1">
    <location>
        <begin position="220"/>
        <end position="242"/>
    </location>
</feature>
<reference evidence="2" key="1">
    <citation type="submission" date="2022-10" db="EMBL/GenBank/DDBJ databases">
        <authorList>
            <person name="Chen Y."/>
            <person name="Dougan E. K."/>
            <person name="Chan C."/>
            <person name="Rhodes N."/>
            <person name="Thang M."/>
        </authorList>
    </citation>
    <scope>NUCLEOTIDE SEQUENCE</scope>
</reference>
<dbReference type="Proteomes" id="UP001152797">
    <property type="component" value="Unassembled WGS sequence"/>
</dbReference>
<keyword evidence="4" id="KW-1185">Reference proteome</keyword>
<protein>
    <submittedName>
        <fullName evidence="2">Uncharacterized protein</fullName>
    </submittedName>
</protein>
<feature type="compositionally biased region" description="Polar residues" evidence="1">
    <location>
        <begin position="270"/>
        <end position="289"/>
    </location>
</feature>
<evidence type="ECO:0000313" key="2">
    <source>
        <dbReference type="EMBL" id="CAI3984892.1"/>
    </source>
</evidence>
<dbReference type="AlphaFoldDB" id="A0A9P1FSK6"/>
<evidence type="ECO:0000313" key="3">
    <source>
        <dbReference type="EMBL" id="CAL4772204.1"/>
    </source>
</evidence>
<dbReference type="EMBL" id="CAMXCT010000932">
    <property type="protein sequence ID" value="CAI3984892.1"/>
    <property type="molecule type" value="Genomic_DNA"/>
</dbReference>
<organism evidence="2">
    <name type="scientific">Cladocopium goreaui</name>
    <dbReference type="NCBI Taxonomy" id="2562237"/>
    <lineage>
        <taxon>Eukaryota</taxon>
        <taxon>Sar</taxon>
        <taxon>Alveolata</taxon>
        <taxon>Dinophyceae</taxon>
        <taxon>Suessiales</taxon>
        <taxon>Symbiodiniaceae</taxon>
        <taxon>Cladocopium</taxon>
    </lineage>
</organism>
<comment type="caution">
    <text evidence="2">The sequence shown here is derived from an EMBL/GenBank/DDBJ whole genome shotgun (WGS) entry which is preliminary data.</text>
</comment>
<gene>
    <name evidence="2" type="ORF">C1SCF055_LOCUS12391</name>
</gene>